<evidence type="ECO:0000313" key="2">
    <source>
        <dbReference type="Proteomes" id="UP000263691"/>
    </source>
</evidence>
<dbReference type="KEGG" id="vg:60322373"/>
<organism evidence="1 2">
    <name type="scientific">Mycobacterium phage Rando14</name>
    <dbReference type="NCBI Taxonomy" id="2301556"/>
    <lineage>
        <taxon>Viruses</taxon>
        <taxon>Duplodnaviria</taxon>
        <taxon>Heunggongvirae</taxon>
        <taxon>Uroviricota</taxon>
        <taxon>Caudoviricetes</taxon>
        <taxon>Weiservirinae</taxon>
        <taxon>Kratiovirus</taxon>
        <taxon>Kratiovirus rando14</taxon>
    </lineage>
</organism>
<dbReference type="EMBL" id="MH697592">
    <property type="protein sequence ID" value="AXQ53069.1"/>
    <property type="molecule type" value="Genomic_DNA"/>
</dbReference>
<name>A0A385D4U2_9CAUD</name>
<keyword evidence="2" id="KW-1185">Reference proteome</keyword>
<reference evidence="1 2" key="1">
    <citation type="submission" date="2018-07" db="EMBL/GenBank/DDBJ databases">
        <authorList>
            <person name="Michaels M.J."/>
            <person name="Wallen J.R."/>
            <person name="Eckardt M.A."/>
            <person name="Gainey M.D."/>
            <person name="Garlena R.A."/>
            <person name="Russell D.A."/>
            <person name="Pope W.H."/>
            <person name="Jacobs-Sera D."/>
            <person name="Hatfull G.F."/>
        </authorList>
    </citation>
    <scope>NUCLEOTIDE SEQUENCE [LARGE SCALE GENOMIC DNA]</scope>
</reference>
<protein>
    <submittedName>
        <fullName evidence="1">Uncharacterized protein</fullName>
    </submittedName>
</protein>
<sequence>MAGYRLERHHQEVTHEAILSNPGELERARENGFRLITFRDWLTGIKGHGENSAVA</sequence>
<dbReference type="Proteomes" id="UP000263691">
    <property type="component" value="Genome"/>
</dbReference>
<dbReference type="RefSeq" id="YP_009950947.1">
    <property type="nucleotide sequence ID" value="NC_051596.1"/>
</dbReference>
<dbReference type="GeneID" id="60322373"/>
<proteinExistence type="predicted"/>
<accession>A0A385D4U2</accession>
<gene>
    <name evidence="1" type="primary">49</name>
    <name evidence="1" type="ORF">SEA_RANDO14_49</name>
</gene>
<evidence type="ECO:0000313" key="1">
    <source>
        <dbReference type="EMBL" id="AXQ53069.1"/>
    </source>
</evidence>